<accession>A0A2P5CRJ2</accession>
<organism evidence="2 3">
    <name type="scientific">Parasponia andersonii</name>
    <name type="common">Sponia andersonii</name>
    <dbReference type="NCBI Taxonomy" id="3476"/>
    <lineage>
        <taxon>Eukaryota</taxon>
        <taxon>Viridiplantae</taxon>
        <taxon>Streptophyta</taxon>
        <taxon>Embryophyta</taxon>
        <taxon>Tracheophyta</taxon>
        <taxon>Spermatophyta</taxon>
        <taxon>Magnoliopsida</taxon>
        <taxon>eudicotyledons</taxon>
        <taxon>Gunneridae</taxon>
        <taxon>Pentapetalae</taxon>
        <taxon>rosids</taxon>
        <taxon>fabids</taxon>
        <taxon>Rosales</taxon>
        <taxon>Cannabaceae</taxon>
        <taxon>Parasponia</taxon>
    </lineage>
</organism>
<dbReference type="Proteomes" id="UP000237105">
    <property type="component" value="Unassembled WGS sequence"/>
</dbReference>
<name>A0A2P5CRJ2_PARAD</name>
<dbReference type="OrthoDB" id="1745817at2759"/>
<dbReference type="AlphaFoldDB" id="A0A2P5CRJ2"/>
<evidence type="ECO:0000313" key="3">
    <source>
        <dbReference type="Proteomes" id="UP000237105"/>
    </source>
</evidence>
<evidence type="ECO:0000256" key="1">
    <source>
        <dbReference type="SAM" id="MobiDB-lite"/>
    </source>
</evidence>
<proteinExistence type="predicted"/>
<keyword evidence="3" id="KW-1185">Reference proteome</keyword>
<feature type="compositionally biased region" description="Acidic residues" evidence="1">
    <location>
        <begin position="39"/>
        <end position="51"/>
    </location>
</feature>
<protein>
    <submittedName>
        <fullName evidence="2">Uncharacterized protein</fullName>
    </submittedName>
</protein>
<dbReference type="EMBL" id="JXTB01000102">
    <property type="protein sequence ID" value="PON63670.1"/>
    <property type="molecule type" value="Genomic_DNA"/>
</dbReference>
<sequence length="252" mass="29176">QKDVEPTEVDNIDELIRESRVVIQDDFLVDDDEFEDDTLEEYDDEEIEIIDSDTGSAPPGSGLGSGGSDPKEKRVKEEISGIVIEKELKRTKTNKLKAKFDYSRDNIIFMDSIEQLMMHYLRDWRNTMKGNPEIRELMSPIDCFENRHHKQSGWRNERRWLLQGRKHLLRLRLKLKHLANPSLSTESIVGPPPIDEYAIMTQSLEHQGKLKEHQAEAQHHLDEQQRLLQVLIAQLGNNGLHIKLSPPPPSFQ</sequence>
<gene>
    <name evidence="2" type="ORF">PanWU01x14_130020</name>
</gene>
<reference evidence="3" key="1">
    <citation type="submission" date="2016-06" db="EMBL/GenBank/DDBJ databases">
        <title>Parallel loss of symbiosis genes in relatives of nitrogen-fixing non-legume Parasponia.</title>
        <authorList>
            <person name="Van Velzen R."/>
            <person name="Holmer R."/>
            <person name="Bu F."/>
            <person name="Rutten L."/>
            <person name="Van Zeijl A."/>
            <person name="Liu W."/>
            <person name="Santuari L."/>
            <person name="Cao Q."/>
            <person name="Sharma T."/>
            <person name="Shen D."/>
            <person name="Roswanjaya Y."/>
            <person name="Wardhani T."/>
            <person name="Kalhor M.S."/>
            <person name="Jansen J."/>
            <person name="Van den Hoogen J."/>
            <person name="Gungor B."/>
            <person name="Hartog M."/>
            <person name="Hontelez J."/>
            <person name="Verver J."/>
            <person name="Yang W.-C."/>
            <person name="Schijlen E."/>
            <person name="Repin R."/>
            <person name="Schilthuizen M."/>
            <person name="Schranz E."/>
            <person name="Heidstra R."/>
            <person name="Miyata K."/>
            <person name="Fedorova E."/>
            <person name="Kohlen W."/>
            <person name="Bisseling T."/>
            <person name="Smit S."/>
            <person name="Geurts R."/>
        </authorList>
    </citation>
    <scope>NUCLEOTIDE SEQUENCE [LARGE SCALE GENOMIC DNA]</scope>
    <source>
        <strain evidence="3">cv. WU1-14</strain>
    </source>
</reference>
<evidence type="ECO:0000313" key="2">
    <source>
        <dbReference type="EMBL" id="PON63670.1"/>
    </source>
</evidence>
<comment type="caution">
    <text evidence="2">The sequence shown here is derived from an EMBL/GenBank/DDBJ whole genome shotgun (WGS) entry which is preliminary data.</text>
</comment>
<feature type="region of interest" description="Disordered" evidence="1">
    <location>
        <begin position="39"/>
        <end position="75"/>
    </location>
</feature>
<feature type="non-terminal residue" evidence="2">
    <location>
        <position position="1"/>
    </location>
</feature>